<comment type="catalytic activity">
    <reaction evidence="1">
        <text>Endohydrolysis of (1-&gt;4)-beta-D-xylosidic linkages in xylans.</text>
        <dbReference type="EC" id="3.2.1.8"/>
    </reaction>
</comment>
<dbReference type="Proteomes" id="UP001239445">
    <property type="component" value="Unassembled WGS sequence"/>
</dbReference>
<dbReference type="InterPro" id="IPR013320">
    <property type="entry name" value="ConA-like_dom_sf"/>
</dbReference>
<evidence type="ECO:0000259" key="11">
    <source>
        <dbReference type="Pfam" id="PF00457"/>
    </source>
</evidence>
<dbReference type="Gene3D" id="2.60.120.180">
    <property type="match status" value="1"/>
</dbReference>
<evidence type="ECO:0000313" key="12">
    <source>
        <dbReference type="EMBL" id="KAK1759806.1"/>
    </source>
</evidence>
<evidence type="ECO:0000256" key="5">
    <source>
        <dbReference type="ARBA" id="ARBA00022651"/>
    </source>
</evidence>
<dbReference type="EC" id="3.2.1.8" evidence="4"/>
<keyword evidence="7" id="KW-0378">Hydrolase</keyword>
<dbReference type="AlphaFoldDB" id="A0AAJ0F945"/>
<dbReference type="PANTHER" id="PTHR46828:SF2">
    <property type="entry name" value="ENDO-1,4-BETA-XYLANASE A-RELATED"/>
    <property type="match status" value="1"/>
</dbReference>
<dbReference type="PANTHER" id="PTHR46828">
    <property type="entry name" value="ENDO-1,4-BETA-XYLANASE A-RELATED"/>
    <property type="match status" value="1"/>
</dbReference>
<evidence type="ECO:0000256" key="4">
    <source>
        <dbReference type="ARBA" id="ARBA00012590"/>
    </source>
</evidence>
<comment type="caution">
    <text evidence="12">The sequence shown here is derived from an EMBL/GenBank/DDBJ whole genome shotgun (WGS) entry which is preliminary data.</text>
</comment>
<dbReference type="InterPro" id="IPR013319">
    <property type="entry name" value="GH11/12"/>
</dbReference>
<dbReference type="GO" id="GO:0031176">
    <property type="term" value="F:endo-1,4-beta-xylanase activity"/>
    <property type="evidence" value="ECO:0007669"/>
    <property type="project" value="UniProtKB-EC"/>
</dbReference>
<accession>A0AAJ0F945</accession>
<evidence type="ECO:0000256" key="6">
    <source>
        <dbReference type="ARBA" id="ARBA00022729"/>
    </source>
</evidence>
<evidence type="ECO:0000256" key="9">
    <source>
        <dbReference type="ARBA" id="ARBA00023295"/>
    </source>
</evidence>
<evidence type="ECO:0000256" key="2">
    <source>
        <dbReference type="ARBA" id="ARBA00004851"/>
    </source>
</evidence>
<dbReference type="EMBL" id="MU839828">
    <property type="protein sequence ID" value="KAK1759806.1"/>
    <property type="molecule type" value="Genomic_DNA"/>
</dbReference>
<comment type="pathway">
    <text evidence="2">Glycan degradation; xylan degradation.</text>
</comment>
<sequence>MVLSGICITISPCQSLILSPTTIGTGSHGGFFYSFWTDGVGDSNCSNFFGGKGWNPSKVERNVTYSGTFSPEGNRYLSVYSMTKNPLVEYYTDGGSYPLGTKRIVRVAIGSESILAQVWSVRDVSDRRVAGYELGNQDFQIVAAEGYQSGGEAEITVEMNE</sequence>
<keyword evidence="6" id="KW-0732">Signal</keyword>
<dbReference type="SUPFAM" id="SSF49899">
    <property type="entry name" value="Concanavalin A-like lectins/glucanases"/>
    <property type="match status" value="1"/>
</dbReference>
<dbReference type="InterPro" id="IPR001137">
    <property type="entry name" value="Glyco_hydro_11"/>
</dbReference>
<reference evidence="12" key="1">
    <citation type="submission" date="2023-06" db="EMBL/GenBank/DDBJ databases">
        <title>Genome-scale phylogeny and comparative genomics of the fungal order Sordariales.</title>
        <authorList>
            <consortium name="Lawrence Berkeley National Laboratory"/>
            <person name="Hensen N."/>
            <person name="Bonometti L."/>
            <person name="Westerberg I."/>
            <person name="Brannstrom I.O."/>
            <person name="Guillou S."/>
            <person name="Cros-Aarteil S."/>
            <person name="Calhoun S."/>
            <person name="Haridas S."/>
            <person name="Kuo A."/>
            <person name="Mondo S."/>
            <person name="Pangilinan J."/>
            <person name="Riley R."/>
            <person name="Labutti K."/>
            <person name="Andreopoulos B."/>
            <person name="Lipzen A."/>
            <person name="Chen C."/>
            <person name="Yanf M."/>
            <person name="Daum C."/>
            <person name="Ng V."/>
            <person name="Clum A."/>
            <person name="Steindorff A."/>
            <person name="Ohm R."/>
            <person name="Martin F."/>
            <person name="Silar P."/>
            <person name="Natvig D."/>
            <person name="Lalanne C."/>
            <person name="Gautier V."/>
            <person name="Ament-Velasquez S.L."/>
            <person name="Kruys A."/>
            <person name="Hutchinson M.I."/>
            <person name="Powell A.J."/>
            <person name="Barry K."/>
            <person name="Miller A.N."/>
            <person name="Grigoriev I.V."/>
            <person name="Debuchy R."/>
            <person name="Gladieux P."/>
            <person name="Thoren M.H."/>
            <person name="Johannesson H."/>
        </authorList>
    </citation>
    <scope>NUCLEOTIDE SEQUENCE</scope>
    <source>
        <strain evidence="12">PSN4</strain>
    </source>
</reference>
<dbReference type="Pfam" id="PF00457">
    <property type="entry name" value="Glyco_hydro_11"/>
    <property type="match status" value="1"/>
</dbReference>
<protein>
    <recommendedName>
        <fullName evidence="4">endo-1,4-beta-xylanase</fullName>
        <ecNumber evidence="4">3.2.1.8</ecNumber>
    </recommendedName>
</protein>
<keyword evidence="13" id="KW-1185">Reference proteome</keyword>
<proteinExistence type="inferred from homology"/>
<dbReference type="GO" id="GO:0045493">
    <property type="term" value="P:xylan catabolic process"/>
    <property type="evidence" value="ECO:0007669"/>
    <property type="project" value="UniProtKB-KW"/>
</dbReference>
<organism evidence="12 13">
    <name type="scientific">Echria macrotheca</name>
    <dbReference type="NCBI Taxonomy" id="438768"/>
    <lineage>
        <taxon>Eukaryota</taxon>
        <taxon>Fungi</taxon>
        <taxon>Dikarya</taxon>
        <taxon>Ascomycota</taxon>
        <taxon>Pezizomycotina</taxon>
        <taxon>Sordariomycetes</taxon>
        <taxon>Sordariomycetidae</taxon>
        <taxon>Sordariales</taxon>
        <taxon>Schizotheciaceae</taxon>
        <taxon>Echria</taxon>
    </lineage>
</organism>
<keyword evidence="10" id="KW-0624">Polysaccharide degradation</keyword>
<evidence type="ECO:0000256" key="7">
    <source>
        <dbReference type="ARBA" id="ARBA00022801"/>
    </source>
</evidence>
<gene>
    <name evidence="12" type="ORF">QBC47DRAFT_420685</name>
</gene>
<evidence type="ECO:0000313" key="13">
    <source>
        <dbReference type="Proteomes" id="UP001239445"/>
    </source>
</evidence>
<comment type="similarity">
    <text evidence="3">Belongs to the glycosyl hydrolase 11 (cellulase G) family.</text>
</comment>
<keyword evidence="8" id="KW-0119">Carbohydrate metabolism</keyword>
<name>A0AAJ0F945_9PEZI</name>
<evidence type="ECO:0000256" key="10">
    <source>
        <dbReference type="ARBA" id="ARBA00023326"/>
    </source>
</evidence>
<feature type="domain" description="GH11" evidence="11">
    <location>
        <begin position="43"/>
        <end position="91"/>
    </location>
</feature>
<keyword evidence="5" id="KW-0858">Xylan degradation</keyword>
<keyword evidence="9" id="KW-0326">Glycosidase</keyword>
<dbReference type="InterPro" id="IPR033123">
    <property type="entry name" value="GH11_dom"/>
</dbReference>
<evidence type="ECO:0000256" key="8">
    <source>
        <dbReference type="ARBA" id="ARBA00023277"/>
    </source>
</evidence>
<evidence type="ECO:0000256" key="3">
    <source>
        <dbReference type="ARBA" id="ARBA00007792"/>
    </source>
</evidence>
<evidence type="ECO:0000256" key="1">
    <source>
        <dbReference type="ARBA" id="ARBA00000681"/>
    </source>
</evidence>